<dbReference type="InterPro" id="IPR025202">
    <property type="entry name" value="PLD-like_dom"/>
</dbReference>
<gene>
    <name evidence="7" type="ORF">Ga0080574_TMP1611</name>
</gene>
<dbReference type="OrthoDB" id="8828485at2"/>
<keyword evidence="8" id="KW-1185">Reference proteome</keyword>
<keyword evidence="7" id="KW-0378">Hydrolase</keyword>
<feature type="domain" description="PLD phosphodiesterase" evidence="6">
    <location>
        <begin position="154"/>
        <end position="181"/>
    </location>
</feature>
<feature type="domain" description="PLD phosphodiesterase" evidence="6">
    <location>
        <begin position="382"/>
        <end position="409"/>
    </location>
</feature>
<dbReference type="EMBL" id="CP015093">
    <property type="protein sequence ID" value="APZ51945.1"/>
    <property type="molecule type" value="Genomic_DNA"/>
</dbReference>
<dbReference type="PROSITE" id="PS50035">
    <property type="entry name" value="PLD"/>
    <property type="match status" value="2"/>
</dbReference>
<sequence length="495" mass="54596">MSLTSLITAAEGFPALERLADTAREELVLSFRIFDPRTRLRSPELIERGLHTWADLLAQVARRGVRLRLILADFDPVFTSDLHRLAWTSASGFAEVLQGDAQVLCAPHGQKAGPLWHLAMRGRIGASLRALRSEDPARLTPVQRALIKGPVRLRPVTIHQKFAVADGTRCIIGGLDINERRYDTPDHDRPPAETWHDVSMQVEDADFSAALRLHFAETWNAALACGTPSLSGAAEPLDTSIRPQPPADLRLVRTVSAPCGGAARLAPRARVQDHEKALIAMIGEAQRHIYIETQFLRHRPIVEALARAARRHPDLQLVIVLPPAAERVLFSSDIGWDARHGHALQTEAVARLSHVFGDRLALISPGQDRPAQDEVAQVLGAGPVYVHSKVTLIDDRVGMVGSANLNGRSLRWDTEASVLFRRPDDVKALRERLAEKWLGPRLGAQSTVQARTWRQAALANAAKPPEEREGFALPYPMAQSKKLSRLLPLLPADMF</sequence>
<proteinExistence type="predicted"/>
<keyword evidence="4" id="KW-0964">Secreted</keyword>
<evidence type="ECO:0000256" key="2">
    <source>
        <dbReference type="ARBA" id="ARBA00004613"/>
    </source>
</evidence>
<protein>
    <recommendedName>
        <fullName evidence="3">Phospholipase D</fullName>
    </recommendedName>
    <alternativeName>
        <fullName evidence="5">Choline phosphatase</fullName>
    </alternativeName>
</protein>
<dbReference type="SUPFAM" id="SSF56024">
    <property type="entry name" value="Phospholipase D/nuclease"/>
    <property type="match status" value="2"/>
</dbReference>
<dbReference type="Proteomes" id="UP000187059">
    <property type="component" value="Chromosome"/>
</dbReference>
<accession>A0A1P8UR98</accession>
<evidence type="ECO:0000256" key="5">
    <source>
        <dbReference type="ARBA" id="ARBA00029594"/>
    </source>
</evidence>
<dbReference type="RefSeq" id="WP_076696879.1">
    <property type="nucleotide sequence ID" value="NZ_CP015093.1"/>
</dbReference>
<dbReference type="AlphaFoldDB" id="A0A1P8UR98"/>
<dbReference type="InterPro" id="IPR001736">
    <property type="entry name" value="PLipase_D/transphosphatidylase"/>
</dbReference>
<name>A0A1P8UR98_9RHOB</name>
<dbReference type="Pfam" id="PF13091">
    <property type="entry name" value="PLDc_2"/>
    <property type="match status" value="1"/>
</dbReference>
<evidence type="ECO:0000259" key="6">
    <source>
        <dbReference type="PROSITE" id="PS50035"/>
    </source>
</evidence>
<evidence type="ECO:0000313" key="8">
    <source>
        <dbReference type="Proteomes" id="UP000187059"/>
    </source>
</evidence>
<dbReference type="STRING" id="1250539.Ga0080574_TMP1611"/>
<evidence type="ECO:0000256" key="4">
    <source>
        <dbReference type="ARBA" id="ARBA00022525"/>
    </source>
</evidence>
<dbReference type="Gene3D" id="3.30.870.10">
    <property type="entry name" value="Endonuclease Chain A"/>
    <property type="match status" value="2"/>
</dbReference>
<comment type="subcellular location">
    <subcellularLocation>
        <location evidence="2">Secreted</location>
    </subcellularLocation>
</comment>
<reference evidence="7 8" key="1">
    <citation type="submission" date="2016-04" db="EMBL/GenBank/DDBJ databases">
        <title>Deep-sea bacteria in the southern Pacific.</title>
        <authorList>
            <person name="Tang K."/>
        </authorList>
    </citation>
    <scope>NUCLEOTIDE SEQUENCE [LARGE SCALE GENOMIC DNA]</scope>
    <source>
        <strain evidence="7 8">JLT2014</strain>
    </source>
</reference>
<dbReference type="PANTHER" id="PTHR21248">
    <property type="entry name" value="CARDIOLIPIN SYNTHASE"/>
    <property type="match status" value="1"/>
</dbReference>
<dbReference type="SMART" id="SM00155">
    <property type="entry name" value="PLDc"/>
    <property type="match status" value="2"/>
</dbReference>
<dbReference type="GO" id="GO:0032049">
    <property type="term" value="P:cardiolipin biosynthetic process"/>
    <property type="evidence" value="ECO:0007669"/>
    <property type="project" value="UniProtKB-ARBA"/>
</dbReference>
<organism evidence="7 8">
    <name type="scientific">Salipiger abyssi</name>
    <dbReference type="NCBI Taxonomy" id="1250539"/>
    <lineage>
        <taxon>Bacteria</taxon>
        <taxon>Pseudomonadati</taxon>
        <taxon>Pseudomonadota</taxon>
        <taxon>Alphaproteobacteria</taxon>
        <taxon>Rhodobacterales</taxon>
        <taxon>Roseobacteraceae</taxon>
        <taxon>Salipiger</taxon>
    </lineage>
</organism>
<dbReference type="PANTHER" id="PTHR21248:SF22">
    <property type="entry name" value="PHOSPHOLIPASE D"/>
    <property type="match status" value="1"/>
</dbReference>
<dbReference type="GO" id="GO:0005576">
    <property type="term" value="C:extracellular region"/>
    <property type="evidence" value="ECO:0007669"/>
    <property type="project" value="UniProtKB-SubCell"/>
</dbReference>
<evidence type="ECO:0000313" key="7">
    <source>
        <dbReference type="EMBL" id="APZ51945.1"/>
    </source>
</evidence>
<dbReference type="KEGG" id="paby:Ga0080574_TMP1611"/>
<dbReference type="GO" id="GO:0030572">
    <property type="term" value="F:phosphatidyltransferase activity"/>
    <property type="evidence" value="ECO:0007669"/>
    <property type="project" value="UniProtKB-ARBA"/>
</dbReference>
<evidence type="ECO:0000256" key="1">
    <source>
        <dbReference type="ARBA" id="ARBA00003145"/>
    </source>
</evidence>
<evidence type="ECO:0000256" key="3">
    <source>
        <dbReference type="ARBA" id="ARBA00018392"/>
    </source>
</evidence>
<dbReference type="CDD" id="cd09105">
    <property type="entry name" value="PLDc_vPLD1_2_like_2"/>
    <property type="match status" value="1"/>
</dbReference>
<comment type="function">
    <text evidence="1">Could be a virulence factor.</text>
</comment>
<dbReference type="GO" id="GO:0016787">
    <property type="term" value="F:hydrolase activity"/>
    <property type="evidence" value="ECO:0007669"/>
    <property type="project" value="UniProtKB-KW"/>
</dbReference>